<gene>
    <name evidence="1" type="ORF">NB231_04845</name>
</gene>
<dbReference type="STRING" id="314278.NB231_04845"/>
<dbReference type="EMBL" id="AAOF01000004">
    <property type="protein sequence ID" value="EAR22208.1"/>
    <property type="molecule type" value="Genomic_DNA"/>
</dbReference>
<comment type="caution">
    <text evidence="1">The sequence shown here is derived from an EMBL/GenBank/DDBJ whole genome shotgun (WGS) entry which is preliminary data.</text>
</comment>
<dbReference type="Proteomes" id="UP000003374">
    <property type="component" value="Unassembled WGS sequence"/>
</dbReference>
<name>A4BQ53_9GAMM</name>
<evidence type="ECO:0000313" key="1">
    <source>
        <dbReference type="EMBL" id="EAR22208.1"/>
    </source>
</evidence>
<dbReference type="eggNOG" id="COG3547">
    <property type="taxonomic scope" value="Bacteria"/>
</dbReference>
<dbReference type="RefSeq" id="WP_005000192.1">
    <property type="nucleotide sequence ID" value="NZ_CH672427.1"/>
</dbReference>
<keyword evidence="2" id="KW-1185">Reference proteome</keyword>
<accession>A4BQ53</accession>
<reference evidence="1 2" key="1">
    <citation type="submission" date="2006-02" db="EMBL/GenBank/DDBJ databases">
        <authorList>
            <person name="Waterbury J."/>
            <person name="Ferriera S."/>
            <person name="Johnson J."/>
            <person name="Kravitz S."/>
            <person name="Halpern A."/>
            <person name="Remington K."/>
            <person name="Beeson K."/>
            <person name="Tran B."/>
            <person name="Rogers Y.-H."/>
            <person name="Friedman R."/>
            <person name="Venter J.C."/>
        </authorList>
    </citation>
    <scope>NUCLEOTIDE SEQUENCE [LARGE SCALE GENOMIC DNA]</scope>
    <source>
        <strain evidence="1 2">Nb-231</strain>
    </source>
</reference>
<dbReference type="AlphaFoldDB" id="A4BQ53"/>
<evidence type="ECO:0000313" key="2">
    <source>
        <dbReference type="Proteomes" id="UP000003374"/>
    </source>
</evidence>
<protein>
    <submittedName>
        <fullName evidence="1">Transposase</fullName>
    </submittedName>
</protein>
<sequence length="46" mass="5113">MKASEQAIGRALTGNWREEHLFVLGQALAVYDDIGLNLSTLRGFYS</sequence>
<proteinExistence type="predicted"/>
<organism evidence="1 2">
    <name type="scientific">Nitrococcus mobilis Nb-231</name>
    <dbReference type="NCBI Taxonomy" id="314278"/>
    <lineage>
        <taxon>Bacteria</taxon>
        <taxon>Pseudomonadati</taxon>
        <taxon>Pseudomonadota</taxon>
        <taxon>Gammaproteobacteria</taxon>
        <taxon>Chromatiales</taxon>
        <taxon>Ectothiorhodospiraceae</taxon>
        <taxon>Nitrococcus</taxon>
    </lineage>
</organism>
<dbReference type="HOGENOM" id="CLU_3186374_0_0_6"/>